<name>A0AAV4XWN8_CAEEX</name>
<protein>
    <submittedName>
        <fullName evidence="1">Uncharacterized protein</fullName>
    </submittedName>
</protein>
<evidence type="ECO:0000313" key="2">
    <source>
        <dbReference type="Proteomes" id="UP001054945"/>
    </source>
</evidence>
<dbReference type="EMBL" id="BPLR01000899">
    <property type="protein sequence ID" value="GIY98208.1"/>
    <property type="molecule type" value="Genomic_DNA"/>
</dbReference>
<organism evidence="1 2">
    <name type="scientific">Caerostris extrusa</name>
    <name type="common">Bark spider</name>
    <name type="synonym">Caerostris bankana</name>
    <dbReference type="NCBI Taxonomy" id="172846"/>
    <lineage>
        <taxon>Eukaryota</taxon>
        <taxon>Metazoa</taxon>
        <taxon>Ecdysozoa</taxon>
        <taxon>Arthropoda</taxon>
        <taxon>Chelicerata</taxon>
        <taxon>Arachnida</taxon>
        <taxon>Araneae</taxon>
        <taxon>Araneomorphae</taxon>
        <taxon>Entelegynae</taxon>
        <taxon>Araneoidea</taxon>
        <taxon>Araneidae</taxon>
        <taxon>Caerostris</taxon>
    </lineage>
</organism>
<dbReference type="Proteomes" id="UP001054945">
    <property type="component" value="Unassembled WGS sequence"/>
</dbReference>
<reference evidence="1 2" key="1">
    <citation type="submission" date="2021-06" db="EMBL/GenBank/DDBJ databases">
        <title>Caerostris extrusa draft genome.</title>
        <authorList>
            <person name="Kono N."/>
            <person name="Arakawa K."/>
        </authorList>
    </citation>
    <scope>NUCLEOTIDE SEQUENCE [LARGE SCALE GENOMIC DNA]</scope>
</reference>
<proteinExistence type="predicted"/>
<evidence type="ECO:0000313" key="1">
    <source>
        <dbReference type="EMBL" id="GIY98208.1"/>
    </source>
</evidence>
<dbReference type="AlphaFoldDB" id="A0AAV4XWN8"/>
<accession>A0AAV4XWN8</accession>
<sequence>MAVVSHTSASSTPVCAWDKGLFLARVQQLVEVFKDSIVKSAGDRLTWIVSSFVPFETDPRGKGLFFFPPLRETTRFKFIVLYTIK</sequence>
<comment type="caution">
    <text evidence="1">The sequence shown here is derived from an EMBL/GenBank/DDBJ whole genome shotgun (WGS) entry which is preliminary data.</text>
</comment>
<gene>
    <name evidence="1" type="ORF">CEXT_224961</name>
</gene>
<keyword evidence="2" id="KW-1185">Reference proteome</keyword>